<evidence type="ECO:0000313" key="8">
    <source>
        <dbReference type="EMBL" id="KAI5064019.1"/>
    </source>
</evidence>
<dbReference type="OrthoDB" id="260807at2759"/>
<evidence type="ECO:0000256" key="3">
    <source>
        <dbReference type="ARBA" id="ARBA00022592"/>
    </source>
</evidence>
<keyword evidence="3 7" id="KW-0592">Phosphate transport</keyword>
<dbReference type="AlphaFoldDB" id="A0A9D4UB85"/>
<feature type="transmembrane region" description="Helical" evidence="7">
    <location>
        <begin position="559"/>
        <end position="586"/>
    </location>
</feature>
<comment type="subcellular location">
    <subcellularLocation>
        <location evidence="1 7">Membrane</location>
        <topology evidence="1 7">Multi-pass membrane protein</topology>
    </subcellularLocation>
</comment>
<evidence type="ECO:0000256" key="1">
    <source>
        <dbReference type="ARBA" id="ARBA00004141"/>
    </source>
</evidence>
<feature type="transmembrane region" description="Helical" evidence="7">
    <location>
        <begin position="113"/>
        <end position="131"/>
    </location>
</feature>
<feature type="transmembrane region" description="Helical" evidence="7">
    <location>
        <begin position="477"/>
        <end position="494"/>
    </location>
</feature>
<feature type="transmembrane region" description="Helical" evidence="7">
    <location>
        <begin position="182"/>
        <end position="206"/>
    </location>
</feature>
<dbReference type="PANTHER" id="PTHR11101:SF89">
    <property type="entry name" value="PHOSPHATE TRANSPORTER"/>
    <property type="match status" value="1"/>
</dbReference>
<dbReference type="EMBL" id="JABFUD020000020">
    <property type="protein sequence ID" value="KAI5064019.1"/>
    <property type="molecule type" value="Genomic_DNA"/>
</dbReference>
<feature type="transmembrane region" description="Helical" evidence="7">
    <location>
        <begin position="533"/>
        <end position="552"/>
    </location>
</feature>
<comment type="function">
    <text evidence="7">Sodium-phosphate symporter.</text>
</comment>
<keyword evidence="5 7" id="KW-1133">Transmembrane helix</keyword>
<dbReference type="GO" id="GO:0005315">
    <property type="term" value="F:phosphate transmembrane transporter activity"/>
    <property type="evidence" value="ECO:0007669"/>
    <property type="project" value="InterPro"/>
</dbReference>
<comment type="similarity">
    <text evidence="7">Belongs to the inorganic phosphate transporter (PiT) (TC 2.A.20) family.</text>
</comment>
<feature type="transmembrane region" description="Helical" evidence="7">
    <location>
        <begin position="423"/>
        <end position="441"/>
    </location>
</feature>
<proteinExistence type="inferred from homology"/>
<accession>A0A9D4UB85</accession>
<dbReference type="Proteomes" id="UP000886520">
    <property type="component" value="Chromosome 20"/>
</dbReference>
<evidence type="ECO:0000256" key="7">
    <source>
        <dbReference type="RuleBase" id="RU363058"/>
    </source>
</evidence>
<comment type="caution">
    <text evidence="8">The sequence shown here is derived from an EMBL/GenBank/DDBJ whole genome shotgun (WGS) entry which is preliminary data.</text>
</comment>
<keyword evidence="4 7" id="KW-0812">Transmembrane</keyword>
<dbReference type="InterPro" id="IPR001204">
    <property type="entry name" value="Phos_transporter"/>
</dbReference>
<sequence length="597" mass="65479">MGMRSSYGDGLAMENNSFASMLRVASEIERPWSSTYRWIPIAGGFLSFALAFMAGANDIPISFGASVGSGVLTLRQSVVVAFVMEVLGATFLGNNSFDVIDSLILKESPSSDLLMWGCFIAMIAAAIWLALASHLEMPVTSLLSIQGAVIGVVLTTEGWNSINWSKDDSGSPLHIGGFTGILLSWVVVPLMSLVGAFSFFMLIKIMVLRSLIVSKRTLCLWPPIYGVTVAVLVLFIIYRGAPGTSLAFLSLRKVAVIASSSAAFAMLLVSVVLVWLTWKQAEFQNDSSTDQPDRAISGEQYSNMPEEKAVSPEELLKQFNELRVLHTVYEADEEAAEDSPRLTVKCSPVCVPAVPLKHFLSGTPNRLSFQKLTKHKRITTKEKITKCIYKIRKNTFDHKIDYGQKTAVQHGLAEKFPKRVEECFGFLLILTASITALAHGSNTVPSIMAPYAGIFQIFKNHSTQNRRDILETWNLDVWVRMLGGFGVSMGYCIWGWKLVRCIGGHIMFLSPSRAFSAQFCTLATIIVADRIRFPISTAHVFIGALVGVSLADNVKNVNLWLLATFILMWGLTLVVTCGTASAFYAFTVFSPSVLVQT</sequence>
<evidence type="ECO:0000256" key="6">
    <source>
        <dbReference type="ARBA" id="ARBA00023136"/>
    </source>
</evidence>
<name>A0A9D4UB85_ADICA</name>
<reference evidence="8" key="1">
    <citation type="submission" date="2021-01" db="EMBL/GenBank/DDBJ databases">
        <title>Adiantum capillus-veneris genome.</title>
        <authorList>
            <person name="Fang Y."/>
            <person name="Liao Q."/>
        </authorList>
    </citation>
    <scope>NUCLEOTIDE SEQUENCE</scope>
    <source>
        <strain evidence="8">H3</strain>
        <tissue evidence="8">Leaf</tissue>
    </source>
</reference>
<feature type="transmembrane region" description="Helical" evidence="7">
    <location>
        <begin position="257"/>
        <end position="278"/>
    </location>
</feature>
<protein>
    <recommendedName>
        <fullName evidence="7">Phosphate transporter</fullName>
    </recommendedName>
</protein>
<gene>
    <name evidence="8" type="ORF">GOP47_0020689</name>
</gene>
<dbReference type="GO" id="GO:0035435">
    <property type="term" value="P:phosphate ion transmembrane transport"/>
    <property type="evidence" value="ECO:0007669"/>
    <property type="project" value="TreeGrafter"/>
</dbReference>
<evidence type="ECO:0000256" key="5">
    <source>
        <dbReference type="ARBA" id="ARBA00022989"/>
    </source>
</evidence>
<keyword evidence="6 7" id="KW-0472">Membrane</keyword>
<feature type="transmembrane region" description="Helical" evidence="7">
    <location>
        <begin position="218"/>
        <end position="237"/>
    </location>
</feature>
<feature type="transmembrane region" description="Helical" evidence="7">
    <location>
        <begin position="38"/>
        <end position="56"/>
    </location>
</feature>
<dbReference type="PANTHER" id="PTHR11101">
    <property type="entry name" value="PHOSPHATE TRANSPORTER"/>
    <property type="match status" value="1"/>
</dbReference>
<evidence type="ECO:0000256" key="4">
    <source>
        <dbReference type="ARBA" id="ARBA00022692"/>
    </source>
</evidence>
<dbReference type="GO" id="GO:0016020">
    <property type="term" value="C:membrane"/>
    <property type="evidence" value="ECO:0007669"/>
    <property type="project" value="UniProtKB-SubCell"/>
</dbReference>
<keyword evidence="9" id="KW-1185">Reference proteome</keyword>
<evidence type="ECO:0000313" key="9">
    <source>
        <dbReference type="Proteomes" id="UP000886520"/>
    </source>
</evidence>
<dbReference type="Pfam" id="PF01384">
    <property type="entry name" value="PHO4"/>
    <property type="match status" value="1"/>
</dbReference>
<keyword evidence="2 7" id="KW-0813">Transport</keyword>
<evidence type="ECO:0000256" key="2">
    <source>
        <dbReference type="ARBA" id="ARBA00022448"/>
    </source>
</evidence>
<feature type="transmembrane region" description="Helical" evidence="7">
    <location>
        <begin position="77"/>
        <end position="93"/>
    </location>
</feature>
<organism evidence="8 9">
    <name type="scientific">Adiantum capillus-veneris</name>
    <name type="common">Maidenhair fern</name>
    <dbReference type="NCBI Taxonomy" id="13818"/>
    <lineage>
        <taxon>Eukaryota</taxon>
        <taxon>Viridiplantae</taxon>
        <taxon>Streptophyta</taxon>
        <taxon>Embryophyta</taxon>
        <taxon>Tracheophyta</taxon>
        <taxon>Polypodiopsida</taxon>
        <taxon>Polypodiidae</taxon>
        <taxon>Polypodiales</taxon>
        <taxon>Pteridineae</taxon>
        <taxon>Pteridaceae</taxon>
        <taxon>Vittarioideae</taxon>
        <taxon>Adiantum</taxon>
    </lineage>
</organism>